<dbReference type="EMBL" id="SOCE01000002">
    <property type="protein sequence ID" value="TDU83339.1"/>
    <property type="molecule type" value="Genomic_DNA"/>
</dbReference>
<organism evidence="2 3">
    <name type="scientific">Kribbella voronezhensis</name>
    <dbReference type="NCBI Taxonomy" id="2512212"/>
    <lineage>
        <taxon>Bacteria</taxon>
        <taxon>Bacillati</taxon>
        <taxon>Actinomycetota</taxon>
        <taxon>Actinomycetes</taxon>
        <taxon>Propionibacteriales</taxon>
        <taxon>Kribbellaceae</taxon>
        <taxon>Kribbella</taxon>
    </lineage>
</organism>
<gene>
    <name evidence="2" type="ORF">EV138_5803</name>
</gene>
<evidence type="ECO:0000313" key="2">
    <source>
        <dbReference type="EMBL" id="TDU83339.1"/>
    </source>
</evidence>
<dbReference type="Proteomes" id="UP000295151">
    <property type="component" value="Unassembled WGS sequence"/>
</dbReference>
<evidence type="ECO:0000313" key="3">
    <source>
        <dbReference type="Proteomes" id="UP000295151"/>
    </source>
</evidence>
<sequence length="85" mass="8854">MRLLRSAARTAVVAGAAARIHDRVAARQQGAWAASTAAPPPPAAVPVQDRSAVLTQLRELGELRDAGILTAAEFEAEKAKILQSA</sequence>
<accession>A0A4R7SWV1</accession>
<reference evidence="2 3" key="1">
    <citation type="submission" date="2019-03" db="EMBL/GenBank/DDBJ databases">
        <title>Genomic Encyclopedia of Type Strains, Phase III (KMG-III): the genomes of soil and plant-associated and newly described type strains.</title>
        <authorList>
            <person name="Whitman W."/>
        </authorList>
    </citation>
    <scope>NUCLEOTIDE SEQUENCE [LARGE SCALE GENOMIC DNA]</scope>
    <source>
        <strain evidence="2 3">VKM Ac-2575</strain>
    </source>
</reference>
<dbReference type="RefSeq" id="WP_133982504.1">
    <property type="nucleotide sequence ID" value="NZ_SOCE01000002.1"/>
</dbReference>
<dbReference type="InterPro" id="IPR018649">
    <property type="entry name" value="SHOCT"/>
</dbReference>
<dbReference type="Pfam" id="PF09851">
    <property type="entry name" value="SHOCT"/>
    <property type="match status" value="1"/>
</dbReference>
<evidence type="ECO:0000259" key="1">
    <source>
        <dbReference type="Pfam" id="PF09851"/>
    </source>
</evidence>
<feature type="domain" description="SHOCT" evidence="1">
    <location>
        <begin position="55"/>
        <end position="82"/>
    </location>
</feature>
<keyword evidence="3" id="KW-1185">Reference proteome</keyword>
<name>A0A4R7SWV1_9ACTN</name>
<comment type="caution">
    <text evidence="2">The sequence shown here is derived from an EMBL/GenBank/DDBJ whole genome shotgun (WGS) entry which is preliminary data.</text>
</comment>
<dbReference type="AlphaFoldDB" id="A0A4R7SWV1"/>
<protein>
    <submittedName>
        <fullName evidence="2">Putative oligomerization/nucleic acid binding protein</fullName>
    </submittedName>
</protein>
<dbReference type="OrthoDB" id="5996503at2"/>
<proteinExistence type="predicted"/>